<protein>
    <recommendedName>
        <fullName evidence="2">DBC1/CARP1 catalytically inactive NUDIX hydrolase domain-containing protein</fullName>
    </recommendedName>
</protein>
<dbReference type="GO" id="GO:0006355">
    <property type="term" value="P:regulation of DNA-templated transcription"/>
    <property type="evidence" value="ECO:0007669"/>
    <property type="project" value="InterPro"/>
</dbReference>
<reference evidence="4" key="1">
    <citation type="journal article" date="2017" name="Nat. Commun.">
        <title>The asparagus genome sheds light on the origin and evolution of a young Y chromosome.</title>
        <authorList>
            <person name="Harkess A."/>
            <person name="Zhou J."/>
            <person name="Xu C."/>
            <person name="Bowers J.E."/>
            <person name="Van der Hulst R."/>
            <person name="Ayyampalayam S."/>
            <person name="Mercati F."/>
            <person name="Riccardi P."/>
            <person name="McKain M.R."/>
            <person name="Kakrana A."/>
            <person name="Tang H."/>
            <person name="Ray J."/>
            <person name="Groenendijk J."/>
            <person name="Arikit S."/>
            <person name="Mathioni S.M."/>
            <person name="Nakano M."/>
            <person name="Shan H."/>
            <person name="Telgmann-Rauber A."/>
            <person name="Kanno A."/>
            <person name="Yue Z."/>
            <person name="Chen H."/>
            <person name="Li W."/>
            <person name="Chen Y."/>
            <person name="Xu X."/>
            <person name="Zhang Y."/>
            <person name="Luo S."/>
            <person name="Chen H."/>
            <person name="Gao J."/>
            <person name="Mao Z."/>
            <person name="Pires J.C."/>
            <person name="Luo M."/>
            <person name="Kudrna D."/>
            <person name="Wing R.A."/>
            <person name="Meyers B.C."/>
            <person name="Yi K."/>
            <person name="Kong H."/>
            <person name="Lavrijsen P."/>
            <person name="Sunseri F."/>
            <person name="Falavigna A."/>
            <person name="Ye Y."/>
            <person name="Leebens-Mack J.H."/>
            <person name="Chen G."/>
        </authorList>
    </citation>
    <scope>NUCLEOTIDE SEQUENCE [LARGE SCALE GENOMIC DNA]</scope>
    <source>
        <strain evidence="4">cv. DH0086</strain>
    </source>
</reference>
<dbReference type="PANTHER" id="PTHR14304">
    <property type="entry name" value="CELL DIVISION CYCLE AND APOPTOSIS REGULATOR PROTEIN"/>
    <property type="match status" value="1"/>
</dbReference>
<dbReference type="Pfam" id="PF14443">
    <property type="entry name" value="DBC1"/>
    <property type="match status" value="1"/>
</dbReference>
<feature type="domain" description="DBC1/CARP1 catalytically inactive NUDIX hydrolase" evidence="2">
    <location>
        <begin position="110"/>
        <end position="156"/>
    </location>
</feature>
<sequence>MGRGSRNDPARRYADSVSTSQQHQPEMHDHMDQVYPFCLVDVERDYLSLNKRYPRLCVRHECTKVVVHQPKQSFHLSLHTTVSDFDEWDEHTDASNELCSYKSSDERIIHFNNIFRFAILKKDRSFMAINSPWNAAIGGGDPSVEDYSLIHTAPRCSLLFYYNAEV</sequence>
<keyword evidence="4" id="KW-1185">Reference proteome</keyword>
<name>A0A5P1EBX0_ASPOF</name>
<dbReference type="InterPro" id="IPR025954">
    <property type="entry name" value="DBC1/CARP1_inactive_NUDIX"/>
</dbReference>
<feature type="region of interest" description="Disordered" evidence="1">
    <location>
        <begin position="1"/>
        <end position="26"/>
    </location>
</feature>
<evidence type="ECO:0000313" key="4">
    <source>
        <dbReference type="Proteomes" id="UP000243459"/>
    </source>
</evidence>
<evidence type="ECO:0000256" key="1">
    <source>
        <dbReference type="SAM" id="MobiDB-lite"/>
    </source>
</evidence>
<evidence type="ECO:0000259" key="2">
    <source>
        <dbReference type="Pfam" id="PF14443"/>
    </source>
</evidence>
<evidence type="ECO:0000313" key="3">
    <source>
        <dbReference type="EMBL" id="ONK63273.1"/>
    </source>
</evidence>
<dbReference type="EMBL" id="CM007387">
    <property type="protein sequence ID" value="ONK63273.1"/>
    <property type="molecule type" value="Genomic_DNA"/>
</dbReference>
<organism evidence="3 4">
    <name type="scientific">Asparagus officinalis</name>
    <name type="common">Garden asparagus</name>
    <dbReference type="NCBI Taxonomy" id="4686"/>
    <lineage>
        <taxon>Eukaryota</taxon>
        <taxon>Viridiplantae</taxon>
        <taxon>Streptophyta</taxon>
        <taxon>Embryophyta</taxon>
        <taxon>Tracheophyta</taxon>
        <taxon>Spermatophyta</taxon>
        <taxon>Magnoliopsida</taxon>
        <taxon>Liliopsida</taxon>
        <taxon>Asparagales</taxon>
        <taxon>Asparagaceae</taxon>
        <taxon>Asparagoideae</taxon>
        <taxon>Asparagus</taxon>
    </lineage>
</organism>
<feature type="compositionally biased region" description="Basic and acidic residues" evidence="1">
    <location>
        <begin position="1"/>
        <end position="14"/>
    </location>
</feature>
<dbReference type="GO" id="GO:0005634">
    <property type="term" value="C:nucleus"/>
    <property type="evidence" value="ECO:0007669"/>
    <property type="project" value="TreeGrafter"/>
</dbReference>
<dbReference type="AlphaFoldDB" id="A0A5P1EBX0"/>
<dbReference type="InterPro" id="IPR025224">
    <property type="entry name" value="CCAR1/CCAR2"/>
</dbReference>
<gene>
    <name evidence="3" type="ORF">A4U43_C07F13260</name>
</gene>
<accession>A0A5P1EBX0</accession>
<proteinExistence type="predicted"/>
<dbReference type="Proteomes" id="UP000243459">
    <property type="component" value="Chromosome 7"/>
</dbReference>
<dbReference type="PANTHER" id="PTHR14304:SF11">
    <property type="entry name" value="SAP DOMAIN-CONTAINING PROTEIN"/>
    <property type="match status" value="1"/>
</dbReference>
<dbReference type="Gramene" id="ONK63273">
    <property type="protein sequence ID" value="ONK63273"/>
    <property type="gene ID" value="A4U43_C07F13260"/>
</dbReference>